<feature type="compositionally biased region" description="Basic and acidic residues" evidence="1">
    <location>
        <begin position="51"/>
        <end position="62"/>
    </location>
</feature>
<evidence type="ECO:0000313" key="2">
    <source>
        <dbReference type="EMBL" id="MDT0302905.1"/>
    </source>
</evidence>
<feature type="region of interest" description="Disordered" evidence="1">
    <location>
        <begin position="34"/>
        <end position="62"/>
    </location>
</feature>
<dbReference type="Proteomes" id="UP001183226">
    <property type="component" value="Unassembled WGS sequence"/>
</dbReference>
<dbReference type="EMBL" id="JAVREK010000011">
    <property type="protein sequence ID" value="MDT0302905.1"/>
    <property type="molecule type" value="Genomic_DNA"/>
</dbReference>
<name>A0ABU2KUC8_9ACTN</name>
<evidence type="ECO:0000256" key="1">
    <source>
        <dbReference type="SAM" id="MobiDB-lite"/>
    </source>
</evidence>
<reference evidence="3" key="1">
    <citation type="submission" date="2023-07" db="EMBL/GenBank/DDBJ databases">
        <title>30 novel species of actinomycetes from the DSMZ collection.</title>
        <authorList>
            <person name="Nouioui I."/>
        </authorList>
    </citation>
    <scope>NUCLEOTIDE SEQUENCE [LARGE SCALE GENOMIC DNA]</scope>
    <source>
        <strain evidence="3">DSM 45055</strain>
    </source>
</reference>
<protein>
    <submittedName>
        <fullName evidence="2">Uncharacterized protein</fullName>
    </submittedName>
</protein>
<accession>A0ABU2KUC8</accession>
<keyword evidence="3" id="KW-1185">Reference proteome</keyword>
<comment type="caution">
    <text evidence="2">The sequence shown here is derived from an EMBL/GenBank/DDBJ whole genome shotgun (WGS) entry which is preliminary data.</text>
</comment>
<proteinExistence type="predicted"/>
<gene>
    <name evidence="2" type="ORF">RM446_12350</name>
</gene>
<organism evidence="2 3">
    <name type="scientific">Streptomonospora wellingtoniae</name>
    <dbReference type="NCBI Taxonomy" id="3075544"/>
    <lineage>
        <taxon>Bacteria</taxon>
        <taxon>Bacillati</taxon>
        <taxon>Actinomycetota</taxon>
        <taxon>Actinomycetes</taxon>
        <taxon>Streptosporangiales</taxon>
        <taxon>Nocardiopsidaceae</taxon>
        <taxon>Streptomonospora</taxon>
    </lineage>
</organism>
<evidence type="ECO:0000313" key="3">
    <source>
        <dbReference type="Proteomes" id="UP001183226"/>
    </source>
</evidence>
<sequence length="62" mass="6586">MTEKSKVVPIADGVEHGFYGDAREDDPNHQYTVAGQAGATAKVTDAPAATKPKETKRSEGKQ</sequence>
<dbReference type="RefSeq" id="WP_311545389.1">
    <property type="nucleotide sequence ID" value="NZ_JAVREK010000011.1"/>
</dbReference>